<dbReference type="AlphaFoldDB" id="A0A387H6H8"/>
<name>A0A387H6H8_9ACTN</name>
<dbReference type="RefSeq" id="WP_162952319.1">
    <property type="nucleotide sequence ID" value="NZ_CP032698.1"/>
</dbReference>
<dbReference type="EMBL" id="CP032698">
    <property type="protein sequence ID" value="AYG78151.1"/>
    <property type="molecule type" value="Genomic_DNA"/>
</dbReference>
<dbReference type="KEGG" id="shun:DWB77_00258"/>
<evidence type="ECO:0000313" key="2">
    <source>
        <dbReference type="Proteomes" id="UP000271554"/>
    </source>
</evidence>
<dbReference type="Proteomes" id="UP000271554">
    <property type="component" value="Chromosome"/>
</dbReference>
<gene>
    <name evidence="1" type="ORF">DWB77_00258</name>
</gene>
<keyword evidence="2" id="KW-1185">Reference proteome</keyword>
<sequence>MTNEEFRALMALAREEAHRLVFPPPVHEPGEDLEFELRTQHAEFGASAH</sequence>
<proteinExistence type="predicted"/>
<organism evidence="1 2">
    <name type="scientific">Streptomyces hundungensis</name>
    <dbReference type="NCBI Taxonomy" id="1077946"/>
    <lineage>
        <taxon>Bacteria</taxon>
        <taxon>Bacillati</taxon>
        <taxon>Actinomycetota</taxon>
        <taxon>Actinomycetes</taxon>
        <taxon>Kitasatosporales</taxon>
        <taxon>Streptomycetaceae</taxon>
        <taxon>Streptomyces</taxon>
    </lineage>
</organism>
<reference evidence="1 2" key="1">
    <citation type="submission" date="2018-10" db="EMBL/GenBank/DDBJ databases">
        <title>Relationship between Morphology and Antimicrobial Activity in Streptomyces.</title>
        <authorList>
            <person name="Kang H.J."/>
            <person name="Kim S.B."/>
        </authorList>
    </citation>
    <scope>NUCLEOTIDE SEQUENCE [LARGE SCALE GENOMIC DNA]</scope>
    <source>
        <strain evidence="1 2">BH38</strain>
    </source>
</reference>
<evidence type="ECO:0000313" key="1">
    <source>
        <dbReference type="EMBL" id="AYG78151.1"/>
    </source>
</evidence>
<accession>A0A387H6H8</accession>
<protein>
    <submittedName>
        <fullName evidence="1">Uncharacterized protein</fullName>
    </submittedName>
</protein>